<proteinExistence type="inferred from homology"/>
<evidence type="ECO:0000256" key="3">
    <source>
        <dbReference type="RuleBase" id="RU368002"/>
    </source>
</evidence>
<reference evidence="5" key="2">
    <citation type="submission" date="2025-09" db="UniProtKB">
        <authorList>
            <consortium name="Ensembl"/>
        </authorList>
    </citation>
    <scope>IDENTIFICATION</scope>
</reference>
<dbReference type="PANTHER" id="PTHR15298">
    <property type="entry name" value="L-COA N-ACYLTRANSFERASE-RELATED"/>
    <property type="match status" value="1"/>
</dbReference>
<accession>A0A2K6FZH0</accession>
<dbReference type="InterPro" id="IPR016181">
    <property type="entry name" value="Acyl_CoA_acyltransferase"/>
</dbReference>
<dbReference type="GeneTree" id="ENSGT00950000183133"/>
<dbReference type="EC" id="2.3.1.-" evidence="3"/>
<dbReference type="PANTHER" id="PTHR15298:SF9">
    <property type="entry name" value="GLYCINE N-ACYLTRANSFERASE"/>
    <property type="match status" value="1"/>
</dbReference>
<dbReference type="InterPro" id="IPR015938">
    <property type="entry name" value="Glycine_N-acyltransferase_N"/>
</dbReference>
<evidence type="ECO:0000259" key="4">
    <source>
        <dbReference type="Pfam" id="PF06021"/>
    </source>
</evidence>
<keyword evidence="6" id="KW-1185">Reference proteome</keyword>
<dbReference type="GO" id="GO:0047961">
    <property type="term" value="F:glycine N-acyltransferase activity"/>
    <property type="evidence" value="ECO:0007669"/>
    <property type="project" value="UniProtKB-EC"/>
</dbReference>
<evidence type="ECO:0000256" key="1">
    <source>
        <dbReference type="ARBA" id="ARBA00000378"/>
    </source>
</evidence>
<name>A0A2K6FZH0_PROCO</name>
<keyword evidence="3" id="KW-0012">Acyltransferase</keyword>
<keyword evidence="3" id="KW-0808">Transferase</keyword>
<evidence type="ECO:0000313" key="6">
    <source>
        <dbReference type="Proteomes" id="UP000233160"/>
    </source>
</evidence>
<dbReference type="Proteomes" id="UP000233160">
    <property type="component" value="Unassembled WGS sequence"/>
</dbReference>
<dbReference type="Ensembl" id="ENSPCOT00000030022.1">
    <property type="protein sequence ID" value="ENSPCOP00000019373.1"/>
    <property type="gene ID" value="ENSPCOG00000021627.1"/>
</dbReference>
<comment type="similarity">
    <text evidence="2 3">Belongs to the glycine N-acyltransferase family.</text>
</comment>
<dbReference type="SUPFAM" id="SSF55729">
    <property type="entry name" value="Acyl-CoA N-acyltransferases (Nat)"/>
    <property type="match status" value="1"/>
</dbReference>
<evidence type="ECO:0000313" key="5">
    <source>
        <dbReference type="Ensembl" id="ENSPCOP00000019373.1"/>
    </source>
</evidence>
<comment type="catalytic activity">
    <reaction evidence="1">
        <text>an acyl-CoA + glycine = an N-acylglycine + CoA + H(+)</text>
        <dbReference type="Rhea" id="RHEA:19869"/>
        <dbReference type="ChEBI" id="CHEBI:15378"/>
        <dbReference type="ChEBI" id="CHEBI:57287"/>
        <dbReference type="ChEBI" id="CHEBI:57305"/>
        <dbReference type="ChEBI" id="CHEBI:57670"/>
        <dbReference type="ChEBI" id="CHEBI:58342"/>
        <dbReference type="EC" id="2.3.1.13"/>
    </reaction>
</comment>
<feature type="domain" description="Glycine N-acyltransferase N-terminal" evidence="4">
    <location>
        <begin position="2"/>
        <end position="154"/>
    </location>
</feature>
<dbReference type="GO" id="GO:0005739">
    <property type="term" value="C:mitochondrion"/>
    <property type="evidence" value="ECO:0007669"/>
    <property type="project" value="InterPro"/>
</dbReference>
<dbReference type="Pfam" id="PF06021">
    <property type="entry name" value="Gly_acyl_tr_N"/>
    <property type="match status" value="1"/>
</dbReference>
<dbReference type="InterPro" id="IPR010313">
    <property type="entry name" value="Glycine_N-acyltransferase"/>
</dbReference>
<dbReference type="AlphaFoldDB" id="A0A2K6FZH0"/>
<evidence type="ECO:0000256" key="2">
    <source>
        <dbReference type="ARBA" id="ARBA00009110"/>
    </source>
</evidence>
<sequence length="160" mass="18350">TMFLLQGAKMQMLEEALRKSLPASIKVYGTVFHMNQGNPFNLKAVVDKWPDFETVVIRPQEQEMTDDLDHYTNTYHIYSKNPKKCQKFLGLPEVINWKQRLQISQSSLDTAIENLGAINSGKVKHTQNFLYMSLKTAKELIPSILDAKNLPNSDKMMKSM</sequence>
<organism evidence="5 6">
    <name type="scientific">Propithecus coquereli</name>
    <name type="common">Coquerel's sifaka</name>
    <name type="synonym">Propithecus verreauxi coquereli</name>
    <dbReference type="NCBI Taxonomy" id="379532"/>
    <lineage>
        <taxon>Eukaryota</taxon>
        <taxon>Metazoa</taxon>
        <taxon>Chordata</taxon>
        <taxon>Craniata</taxon>
        <taxon>Vertebrata</taxon>
        <taxon>Euteleostomi</taxon>
        <taxon>Mammalia</taxon>
        <taxon>Eutheria</taxon>
        <taxon>Euarchontoglires</taxon>
        <taxon>Primates</taxon>
        <taxon>Strepsirrhini</taxon>
        <taxon>Lemuriformes</taxon>
        <taxon>Indriidae</taxon>
        <taxon>Propithecus</taxon>
    </lineage>
</organism>
<protein>
    <recommendedName>
        <fullName evidence="3">Glycine N-acyltransferase-like protein</fullName>
        <ecNumber evidence="3">2.3.1.-</ecNumber>
    </recommendedName>
</protein>
<reference evidence="5" key="1">
    <citation type="submission" date="2025-08" db="UniProtKB">
        <authorList>
            <consortium name="Ensembl"/>
        </authorList>
    </citation>
    <scope>IDENTIFICATION</scope>
</reference>